<sequence length="169" mass="18180">MVSNLKRGLIFACTTIAIYSLTPMLMRLKAAQTVPVMQTEPLSGTMQSIQIIMNNLPALSAQATQLINTYTNVPAARAFFKALKASLSALSGIAAFAQAEIAFESFTNGNNTMRQQMATMVTSAQQTIEAFANTGLGMLPTQLQSDPAIRAHIQALQSTLITLNSIIQR</sequence>
<dbReference type="Proteomes" id="UP000032214">
    <property type="component" value="Unassembled WGS sequence"/>
</dbReference>
<keyword evidence="2" id="KW-1185">Reference proteome</keyword>
<dbReference type="EMBL" id="ARQD01000001">
    <property type="protein sequence ID" value="KIX85704.1"/>
    <property type="molecule type" value="Genomic_DNA"/>
</dbReference>
<accession>A0A0D2GQT6</accession>
<evidence type="ECO:0000313" key="2">
    <source>
        <dbReference type="Proteomes" id="UP000032214"/>
    </source>
</evidence>
<comment type="caution">
    <text evidence="1">The sequence shown here is derived from an EMBL/GenBank/DDBJ whole genome shotgun (WGS) entry which is preliminary data.</text>
</comment>
<reference evidence="1 2" key="1">
    <citation type="journal article" date="2013" name="Proc. Natl. Acad. Sci. U.S.A.">
        <title>Candidate phylum TM6 genome recovered from a hospital sink biofilm provides genomic insights into this uncultivated phylum.</title>
        <authorList>
            <person name="McLean J.S."/>
            <person name="Lombardo M.J."/>
            <person name="Badger J.H."/>
            <person name="Edlund A."/>
            <person name="Novotny M."/>
            <person name="Yee-Greenbaum J."/>
            <person name="Vyahhi N."/>
            <person name="Hall A.P."/>
            <person name="Yang Y."/>
            <person name="Dupont C.L."/>
            <person name="Ziegler M.G."/>
            <person name="Chitsaz H."/>
            <person name="Allen A.E."/>
            <person name="Yooseph S."/>
            <person name="Tesler G."/>
            <person name="Pevzner P.A."/>
            <person name="Friedman R.M."/>
            <person name="Nealson K.H."/>
            <person name="Venter J.C."/>
            <person name="Lasken R.S."/>
        </authorList>
    </citation>
    <scope>NUCLEOTIDE SEQUENCE [LARGE SCALE GENOMIC DNA]</scope>
    <source>
        <strain evidence="1 2">TM6SC1</strain>
    </source>
</reference>
<gene>
    <name evidence="1" type="ORF">J120_02135</name>
</gene>
<protein>
    <submittedName>
        <fullName evidence="1">Uncharacterized protein</fullName>
    </submittedName>
</protein>
<proteinExistence type="predicted"/>
<evidence type="ECO:0000313" key="1">
    <source>
        <dbReference type="EMBL" id="KIX85704.1"/>
    </source>
</evidence>
<name>A0A0D2GQT6_9BACT</name>
<organism evidence="1 2">
    <name type="scientific">candidate division TM6 bacterium JCVI TM6SC1</name>
    <dbReference type="NCBI Taxonomy" id="1306947"/>
    <lineage>
        <taxon>Bacteria</taxon>
        <taxon>Candidatus Babelota</taxon>
        <taxon>Vermiphilus</taxon>
    </lineage>
</organism>
<dbReference type="AlphaFoldDB" id="A0A0D2GQT6"/>